<dbReference type="AlphaFoldDB" id="A0A7C4VQX6"/>
<dbReference type="PANTHER" id="PTHR34139">
    <property type="entry name" value="UPF0331 PROTEIN MJ0127"/>
    <property type="match status" value="1"/>
</dbReference>
<dbReference type="InterPro" id="IPR051813">
    <property type="entry name" value="HepT_RNase_toxin"/>
</dbReference>
<evidence type="ECO:0000256" key="4">
    <source>
        <dbReference type="ARBA" id="ARBA00022741"/>
    </source>
</evidence>
<accession>A0A7C4VQX6</accession>
<keyword evidence="4" id="KW-0547">Nucleotide-binding</keyword>
<keyword evidence="1" id="KW-0597">Phosphoprotein</keyword>
<evidence type="ECO:0000313" key="6">
    <source>
        <dbReference type="EMBL" id="HGU33611.1"/>
    </source>
</evidence>
<proteinExistence type="predicted"/>
<organism evidence="6">
    <name type="scientific">Desulfatirhabdium butyrativorans</name>
    <dbReference type="NCBI Taxonomy" id="340467"/>
    <lineage>
        <taxon>Bacteria</taxon>
        <taxon>Pseudomonadati</taxon>
        <taxon>Thermodesulfobacteriota</taxon>
        <taxon>Desulfobacteria</taxon>
        <taxon>Desulfobacterales</taxon>
        <taxon>Desulfatirhabdiaceae</taxon>
        <taxon>Desulfatirhabdium</taxon>
    </lineage>
</organism>
<sequence length="101" mass="12167">MYKRDERLFLNDISDSIQAIESFIEGMTREELEKDRKSFTATIRELEISGEAVTNISDEIKQKYPHVLWQEIKSFRNKIAHEYFGIDIRIVWDVIKMSYRY</sequence>
<dbReference type="EMBL" id="DSUH01000282">
    <property type="protein sequence ID" value="HGU33611.1"/>
    <property type="molecule type" value="Genomic_DNA"/>
</dbReference>
<keyword evidence="2" id="KW-1277">Toxin-antitoxin system</keyword>
<keyword evidence="3" id="KW-0540">Nuclease</keyword>
<dbReference type="GO" id="GO:0016787">
    <property type="term" value="F:hydrolase activity"/>
    <property type="evidence" value="ECO:0007669"/>
    <property type="project" value="UniProtKB-KW"/>
</dbReference>
<dbReference type="GO" id="GO:0004540">
    <property type="term" value="F:RNA nuclease activity"/>
    <property type="evidence" value="ECO:0007669"/>
    <property type="project" value="InterPro"/>
</dbReference>
<name>A0A7C4VQX6_9BACT</name>
<dbReference type="GO" id="GO:0110001">
    <property type="term" value="C:toxin-antitoxin complex"/>
    <property type="evidence" value="ECO:0007669"/>
    <property type="project" value="InterPro"/>
</dbReference>
<dbReference type="GO" id="GO:0000166">
    <property type="term" value="F:nucleotide binding"/>
    <property type="evidence" value="ECO:0007669"/>
    <property type="project" value="UniProtKB-KW"/>
</dbReference>
<keyword evidence="5" id="KW-0378">Hydrolase</keyword>
<evidence type="ECO:0000256" key="1">
    <source>
        <dbReference type="ARBA" id="ARBA00022553"/>
    </source>
</evidence>
<dbReference type="InterPro" id="IPR008201">
    <property type="entry name" value="HepT-like"/>
</dbReference>
<protein>
    <submittedName>
        <fullName evidence="6">DUF86 domain-containing protein</fullName>
    </submittedName>
</protein>
<dbReference type="Pfam" id="PF01934">
    <property type="entry name" value="HepT-like"/>
    <property type="match status" value="1"/>
</dbReference>
<gene>
    <name evidence="6" type="ORF">ENS29_12245</name>
</gene>
<evidence type="ECO:0000256" key="3">
    <source>
        <dbReference type="ARBA" id="ARBA00022722"/>
    </source>
</evidence>
<evidence type="ECO:0000256" key="2">
    <source>
        <dbReference type="ARBA" id="ARBA00022649"/>
    </source>
</evidence>
<comment type="caution">
    <text evidence="6">The sequence shown here is derived from an EMBL/GenBank/DDBJ whole genome shotgun (WGS) entry which is preliminary data.</text>
</comment>
<reference evidence="6" key="1">
    <citation type="journal article" date="2020" name="mSystems">
        <title>Genome- and Community-Level Interaction Insights into Carbon Utilization and Element Cycling Functions of Hydrothermarchaeota in Hydrothermal Sediment.</title>
        <authorList>
            <person name="Zhou Z."/>
            <person name="Liu Y."/>
            <person name="Xu W."/>
            <person name="Pan J."/>
            <person name="Luo Z.H."/>
            <person name="Li M."/>
        </authorList>
    </citation>
    <scope>NUCLEOTIDE SEQUENCE [LARGE SCALE GENOMIC DNA]</scope>
    <source>
        <strain evidence="6">SpSt-477</strain>
    </source>
</reference>
<dbReference type="PANTHER" id="PTHR34139:SF1">
    <property type="entry name" value="RNASE MJ1380-RELATED"/>
    <property type="match status" value="1"/>
</dbReference>
<evidence type="ECO:0000256" key="5">
    <source>
        <dbReference type="ARBA" id="ARBA00022801"/>
    </source>
</evidence>